<dbReference type="Proteomes" id="UP000430345">
    <property type="component" value="Unassembled WGS sequence"/>
</dbReference>
<dbReference type="AlphaFoldDB" id="A0A6I1MIG7"/>
<dbReference type="EMBL" id="WHJC01000044">
    <property type="protein sequence ID" value="MPQ43165.1"/>
    <property type="molecule type" value="Genomic_DNA"/>
</dbReference>
<keyword evidence="1" id="KW-0175">Coiled coil</keyword>
<proteinExistence type="predicted"/>
<feature type="coiled-coil region" evidence="1">
    <location>
        <begin position="32"/>
        <end position="59"/>
    </location>
</feature>
<sequence length="185" mass="21752">MKKILYIFSILMVCVFFIGASSPIDIMQKELNEQLECFKSSLEEEYKSLTEKITNENDEIIKSELLNKIKVNLFMSKLSWKVEDFQQSGNNYKFIVKVNNQCNLKTLFTCNSRLKVLEEEYFEKEQELPVMSKIDYLKETIDLNKDKANNFEIEMYATISNGKAVVDSTDFYSLIKLKNLKSFFF</sequence>
<keyword evidence="3" id="KW-1185">Reference proteome</keyword>
<protein>
    <submittedName>
        <fullName evidence="2">Uncharacterized protein</fullName>
    </submittedName>
</protein>
<accession>A0A6I1MIG7</accession>
<evidence type="ECO:0000313" key="3">
    <source>
        <dbReference type="Proteomes" id="UP000430345"/>
    </source>
</evidence>
<gene>
    <name evidence="2" type="ORF">GBZ86_05235</name>
</gene>
<evidence type="ECO:0000256" key="1">
    <source>
        <dbReference type="SAM" id="Coils"/>
    </source>
</evidence>
<evidence type="ECO:0000313" key="2">
    <source>
        <dbReference type="EMBL" id="MPQ43165.1"/>
    </source>
</evidence>
<dbReference type="RefSeq" id="WP_152888443.1">
    <property type="nucleotide sequence ID" value="NZ_WHJC01000044.1"/>
</dbReference>
<organism evidence="2 3">
    <name type="scientific">Clostridium tarantellae</name>
    <dbReference type="NCBI Taxonomy" id="39493"/>
    <lineage>
        <taxon>Bacteria</taxon>
        <taxon>Bacillati</taxon>
        <taxon>Bacillota</taxon>
        <taxon>Clostridia</taxon>
        <taxon>Eubacteriales</taxon>
        <taxon>Clostridiaceae</taxon>
        <taxon>Clostridium</taxon>
    </lineage>
</organism>
<comment type="caution">
    <text evidence="2">The sequence shown here is derived from an EMBL/GenBank/DDBJ whole genome shotgun (WGS) entry which is preliminary data.</text>
</comment>
<name>A0A6I1MIG7_9CLOT</name>
<reference evidence="2 3" key="1">
    <citation type="submission" date="2019-10" db="EMBL/GenBank/DDBJ databases">
        <title>The Genome Sequence of Clostridium tarantellae Isolated from Fish Brain.</title>
        <authorList>
            <person name="Bano L."/>
            <person name="Kiel M."/>
            <person name="Sales G."/>
            <person name="Doxey A.C."/>
            <person name="Mansfield M.J."/>
            <person name="Schiavone M."/>
            <person name="Rossetto O."/>
            <person name="Pirazzini M."/>
            <person name="Dobrindt U."/>
            <person name="Montecucco C."/>
        </authorList>
    </citation>
    <scope>NUCLEOTIDE SEQUENCE [LARGE SCALE GENOMIC DNA]</scope>
    <source>
        <strain evidence="2 3">DSM 3997</strain>
    </source>
</reference>